<dbReference type="GO" id="GO:0005524">
    <property type="term" value="F:ATP binding"/>
    <property type="evidence" value="ECO:0007669"/>
    <property type="project" value="UniProtKB-KW"/>
</dbReference>
<evidence type="ECO:0000256" key="4">
    <source>
        <dbReference type="ARBA" id="ARBA00022741"/>
    </source>
</evidence>
<dbReference type="AlphaFoldDB" id="M7P2P8"/>
<evidence type="ECO:0000313" key="8">
    <source>
        <dbReference type="Proteomes" id="UP000012019"/>
    </source>
</evidence>
<dbReference type="GO" id="GO:0016887">
    <property type="term" value="F:ATP hydrolysis activity"/>
    <property type="evidence" value="ECO:0007669"/>
    <property type="project" value="InterPro"/>
</dbReference>
<evidence type="ECO:0000259" key="6">
    <source>
        <dbReference type="PROSITE" id="PS50893"/>
    </source>
</evidence>
<sequence length="313" mass="34902">MASDDAILTHGLTKRYGQAVVVNNLNIQVKAGHCYGLLGPNGAGKSTTIHMLTTMTSISEGEAWVAGQSVTDNPVAIRGAVGLVFQDSALDRTMTIAENLHFAAALYKLPASQANARIERLLNIFNLEDKRHQKLLTLSGGQRRAVDIARGVLHKPRVLFLDEPTIGLDLPNRRAIWRFVEQLRRDEGMTVFLTTHYLEEAVACDHVDFIQRGQLQTGGAPEALIRKLASYILEIDCQDAAAVRDYLLPEFGEPMIEDDHLSFKVADPEADFHLLQKHLGNAVNAMQWRRPNLNDVYLWTVCPPERSKNMRSK</sequence>
<evidence type="ECO:0000256" key="1">
    <source>
        <dbReference type="ARBA" id="ARBA00005417"/>
    </source>
</evidence>
<comment type="caution">
    <text evidence="7">The sequence shown here is derived from an EMBL/GenBank/DDBJ whole genome shotgun (WGS) entry which is preliminary data.</text>
</comment>
<dbReference type="PANTHER" id="PTHR42711:SF5">
    <property type="entry name" value="ABC TRANSPORTER ATP-BINDING PROTEIN NATA"/>
    <property type="match status" value="1"/>
</dbReference>
<evidence type="ECO:0000256" key="3">
    <source>
        <dbReference type="ARBA" id="ARBA00022458"/>
    </source>
</evidence>
<dbReference type="eggNOG" id="COG1131">
    <property type="taxonomic scope" value="Bacteria"/>
</dbReference>
<keyword evidence="3" id="KW-0536">Nodulation</keyword>
<gene>
    <name evidence="7" type="ORF">MPL1_03593</name>
</gene>
<evidence type="ECO:0000256" key="2">
    <source>
        <dbReference type="ARBA" id="ARBA00022448"/>
    </source>
</evidence>
<keyword evidence="4" id="KW-0547">Nucleotide-binding</keyword>
<evidence type="ECO:0000313" key="7">
    <source>
        <dbReference type="EMBL" id="EMR13766.1"/>
    </source>
</evidence>
<dbReference type="STRING" id="1286106.MPL1_03593"/>
<dbReference type="Gene3D" id="3.40.50.300">
    <property type="entry name" value="P-loop containing nucleotide triphosphate hydrolases"/>
    <property type="match status" value="1"/>
</dbReference>
<dbReference type="Proteomes" id="UP000012019">
    <property type="component" value="Unassembled WGS sequence"/>
</dbReference>
<feature type="domain" description="ABC transporter" evidence="6">
    <location>
        <begin position="7"/>
        <end position="237"/>
    </location>
</feature>
<dbReference type="InterPro" id="IPR050763">
    <property type="entry name" value="ABC_transporter_ATP-binding"/>
</dbReference>
<keyword evidence="5 7" id="KW-0067">ATP-binding</keyword>
<accession>M7P2P8</accession>
<dbReference type="PROSITE" id="PS00211">
    <property type="entry name" value="ABC_TRANSPORTER_1"/>
    <property type="match status" value="1"/>
</dbReference>
<proteinExistence type="inferred from homology"/>
<dbReference type="PANTHER" id="PTHR42711">
    <property type="entry name" value="ABC TRANSPORTER ATP-BINDING PROTEIN"/>
    <property type="match status" value="1"/>
</dbReference>
<dbReference type="RefSeq" id="WP_009725747.1">
    <property type="nucleotide sequence ID" value="NZ_APHR01000015.1"/>
</dbReference>
<dbReference type="InterPro" id="IPR017871">
    <property type="entry name" value="ABC_transporter-like_CS"/>
</dbReference>
<dbReference type="SMART" id="SM00382">
    <property type="entry name" value="AAA"/>
    <property type="match status" value="1"/>
</dbReference>
<name>M7P2P8_9GAMM</name>
<reference evidence="7 8" key="1">
    <citation type="journal article" date="2013" name="Genome Announc.">
        <title>Draft Genome Sequence of Methylophaga lonarensis MPLT, a Haloalkaliphilic (Non-Methane-Utilizing) Methylotroph.</title>
        <authorList>
            <person name="Shetty S.A."/>
            <person name="Marathe N.P."/>
            <person name="Munot H."/>
            <person name="Antony C.P."/>
            <person name="Dhotre D.P."/>
            <person name="Murrell J.C."/>
            <person name="Shouche Y.S."/>
        </authorList>
    </citation>
    <scope>NUCLEOTIDE SEQUENCE [LARGE SCALE GENOMIC DNA]</scope>
    <source>
        <strain evidence="7 8">MPL</strain>
    </source>
</reference>
<dbReference type="OrthoDB" id="5560252at2"/>
<organism evidence="7 8">
    <name type="scientific">Methylophaga lonarensis MPL</name>
    <dbReference type="NCBI Taxonomy" id="1286106"/>
    <lineage>
        <taxon>Bacteria</taxon>
        <taxon>Pseudomonadati</taxon>
        <taxon>Pseudomonadota</taxon>
        <taxon>Gammaproteobacteria</taxon>
        <taxon>Thiotrichales</taxon>
        <taxon>Piscirickettsiaceae</taxon>
        <taxon>Methylophaga</taxon>
    </lineage>
</organism>
<comment type="similarity">
    <text evidence="1">Belongs to the ABC transporter superfamily.</text>
</comment>
<dbReference type="Pfam" id="PF00005">
    <property type="entry name" value="ABC_tran"/>
    <property type="match status" value="1"/>
</dbReference>
<dbReference type="EMBL" id="APHR01000015">
    <property type="protein sequence ID" value="EMR13766.1"/>
    <property type="molecule type" value="Genomic_DNA"/>
</dbReference>
<dbReference type="InterPro" id="IPR003593">
    <property type="entry name" value="AAA+_ATPase"/>
</dbReference>
<evidence type="ECO:0000256" key="5">
    <source>
        <dbReference type="ARBA" id="ARBA00022840"/>
    </source>
</evidence>
<dbReference type="PATRIC" id="fig|1286106.3.peg.719"/>
<keyword evidence="2" id="KW-0813">Transport</keyword>
<keyword evidence="8" id="KW-1185">Reference proteome</keyword>
<dbReference type="InterPro" id="IPR027417">
    <property type="entry name" value="P-loop_NTPase"/>
</dbReference>
<dbReference type="PROSITE" id="PS50893">
    <property type="entry name" value="ABC_TRANSPORTER_2"/>
    <property type="match status" value="1"/>
</dbReference>
<dbReference type="InterPro" id="IPR003439">
    <property type="entry name" value="ABC_transporter-like_ATP-bd"/>
</dbReference>
<dbReference type="SUPFAM" id="SSF52540">
    <property type="entry name" value="P-loop containing nucleoside triphosphate hydrolases"/>
    <property type="match status" value="1"/>
</dbReference>
<protein>
    <submittedName>
        <fullName evidence="7">ABC transporter ATP-binding protein</fullName>
    </submittedName>
</protein>